<sequence length="115" mass="12865">MGFFDKPKKVKTEPMAVKSESRPQTSPEAQAPPTQVHAKREPAQSASQLETVPEAQSSETQENPDETGGDRNAKKYANQSINRRLALLEDFGLEDIEKISYGPNRRKFYVLSTTL</sequence>
<evidence type="ECO:0000313" key="2">
    <source>
        <dbReference type="EMBL" id="KAI1690614.1"/>
    </source>
</evidence>
<evidence type="ECO:0000313" key="3">
    <source>
        <dbReference type="Proteomes" id="UP001201812"/>
    </source>
</evidence>
<gene>
    <name evidence="2" type="ORF">DdX_22394</name>
</gene>
<feature type="region of interest" description="Disordered" evidence="1">
    <location>
        <begin position="1"/>
        <end position="77"/>
    </location>
</feature>
<reference evidence="2" key="1">
    <citation type="submission" date="2022-01" db="EMBL/GenBank/DDBJ databases">
        <title>Genome Sequence Resource for Two Populations of Ditylenchus destructor, the Migratory Endoparasitic Phytonematode.</title>
        <authorList>
            <person name="Zhang H."/>
            <person name="Lin R."/>
            <person name="Xie B."/>
        </authorList>
    </citation>
    <scope>NUCLEOTIDE SEQUENCE</scope>
    <source>
        <strain evidence="2">BazhouSP</strain>
    </source>
</reference>
<dbReference type="AlphaFoldDB" id="A0AAD4MDM6"/>
<proteinExistence type="predicted"/>
<feature type="compositionally biased region" description="Polar residues" evidence="1">
    <location>
        <begin position="44"/>
        <end position="61"/>
    </location>
</feature>
<keyword evidence="3" id="KW-1185">Reference proteome</keyword>
<protein>
    <submittedName>
        <fullName evidence="2">Uncharacterized protein</fullName>
    </submittedName>
</protein>
<name>A0AAD4MDM6_9BILA</name>
<comment type="caution">
    <text evidence="2">The sequence shown here is derived from an EMBL/GenBank/DDBJ whole genome shotgun (WGS) entry which is preliminary data.</text>
</comment>
<feature type="compositionally biased region" description="Basic and acidic residues" evidence="1">
    <location>
        <begin position="1"/>
        <end position="12"/>
    </location>
</feature>
<accession>A0AAD4MDM6</accession>
<dbReference type="EMBL" id="JAKKPZ010001130">
    <property type="protein sequence ID" value="KAI1690614.1"/>
    <property type="molecule type" value="Genomic_DNA"/>
</dbReference>
<dbReference type="Proteomes" id="UP001201812">
    <property type="component" value="Unassembled WGS sequence"/>
</dbReference>
<organism evidence="2 3">
    <name type="scientific">Ditylenchus destructor</name>
    <dbReference type="NCBI Taxonomy" id="166010"/>
    <lineage>
        <taxon>Eukaryota</taxon>
        <taxon>Metazoa</taxon>
        <taxon>Ecdysozoa</taxon>
        <taxon>Nematoda</taxon>
        <taxon>Chromadorea</taxon>
        <taxon>Rhabditida</taxon>
        <taxon>Tylenchina</taxon>
        <taxon>Tylenchomorpha</taxon>
        <taxon>Sphaerularioidea</taxon>
        <taxon>Anguinidae</taxon>
        <taxon>Anguininae</taxon>
        <taxon>Ditylenchus</taxon>
    </lineage>
</organism>
<evidence type="ECO:0000256" key="1">
    <source>
        <dbReference type="SAM" id="MobiDB-lite"/>
    </source>
</evidence>